<evidence type="ECO:0000256" key="1">
    <source>
        <dbReference type="SAM" id="MobiDB-lite"/>
    </source>
</evidence>
<protein>
    <submittedName>
        <fullName evidence="3">Ribonuclease Z</fullName>
    </submittedName>
</protein>
<dbReference type="SUPFAM" id="SSF56281">
    <property type="entry name" value="Metallo-hydrolase/oxidoreductase"/>
    <property type="match status" value="1"/>
</dbReference>
<comment type="caution">
    <text evidence="3">The sequence shown here is derived from an EMBL/GenBank/DDBJ whole genome shotgun (WGS) entry which is preliminary data.</text>
</comment>
<feature type="compositionally biased region" description="Low complexity" evidence="1">
    <location>
        <begin position="56"/>
        <end position="70"/>
    </location>
</feature>
<dbReference type="InterPro" id="IPR001279">
    <property type="entry name" value="Metallo-B-lactamas"/>
</dbReference>
<proteinExistence type="predicted"/>
<gene>
    <name evidence="3" type="ORF">B1B_01041</name>
</gene>
<dbReference type="AlphaFoldDB" id="T1BWX7"/>
<evidence type="ECO:0000313" key="3">
    <source>
        <dbReference type="EMBL" id="EQD77481.1"/>
    </source>
</evidence>
<reference evidence="3" key="1">
    <citation type="submission" date="2013-08" db="EMBL/GenBank/DDBJ databases">
        <authorList>
            <person name="Mendez C."/>
            <person name="Richter M."/>
            <person name="Ferrer M."/>
            <person name="Sanchez J."/>
        </authorList>
    </citation>
    <scope>NUCLEOTIDE SEQUENCE</scope>
</reference>
<dbReference type="PANTHER" id="PTHR46018">
    <property type="entry name" value="ZINC PHOSPHODIESTERASE ELAC PROTEIN 1"/>
    <property type="match status" value="1"/>
</dbReference>
<name>T1BWX7_9ZZZZ</name>
<dbReference type="InterPro" id="IPR036866">
    <property type="entry name" value="RibonucZ/Hydroxyglut_hydro"/>
</dbReference>
<reference evidence="3" key="2">
    <citation type="journal article" date="2014" name="ISME J.">
        <title>Microbial stratification in low pH oxic and suboxic macroscopic growths along an acid mine drainage.</title>
        <authorList>
            <person name="Mendez-Garcia C."/>
            <person name="Mesa V."/>
            <person name="Sprenger R.R."/>
            <person name="Richter M."/>
            <person name="Diez M.S."/>
            <person name="Solano J."/>
            <person name="Bargiela R."/>
            <person name="Golyshina O.V."/>
            <person name="Manteca A."/>
            <person name="Ramos J.L."/>
            <person name="Gallego J.R."/>
            <person name="Llorente I."/>
            <person name="Martins Dos Santos V.A."/>
            <person name="Jensen O.N."/>
            <person name="Pelaez A.I."/>
            <person name="Sanchez J."/>
            <person name="Ferrer M."/>
        </authorList>
    </citation>
    <scope>NUCLEOTIDE SEQUENCE</scope>
</reference>
<dbReference type="Gene3D" id="3.60.15.10">
    <property type="entry name" value="Ribonuclease Z/Hydroxyacylglutathione hydrolase-like"/>
    <property type="match status" value="1"/>
</dbReference>
<accession>T1BWX7</accession>
<dbReference type="GO" id="GO:0042781">
    <property type="term" value="F:3'-tRNA processing endoribonuclease activity"/>
    <property type="evidence" value="ECO:0007669"/>
    <property type="project" value="TreeGrafter"/>
</dbReference>
<feature type="domain" description="Metallo-beta-lactamase" evidence="2">
    <location>
        <begin position="75"/>
        <end position="144"/>
    </location>
</feature>
<dbReference type="PANTHER" id="PTHR46018:SF2">
    <property type="entry name" value="ZINC PHOSPHODIESTERASE ELAC PROTEIN 1"/>
    <property type="match status" value="1"/>
</dbReference>
<dbReference type="EMBL" id="AUZY01000761">
    <property type="protein sequence ID" value="EQD77481.1"/>
    <property type="molecule type" value="Genomic_DNA"/>
</dbReference>
<evidence type="ECO:0000259" key="2">
    <source>
        <dbReference type="Pfam" id="PF12706"/>
    </source>
</evidence>
<organism evidence="3">
    <name type="scientific">mine drainage metagenome</name>
    <dbReference type="NCBI Taxonomy" id="410659"/>
    <lineage>
        <taxon>unclassified sequences</taxon>
        <taxon>metagenomes</taxon>
        <taxon>ecological metagenomes</taxon>
    </lineage>
</organism>
<feature type="region of interest" description="Disordered" evidence="1">
    <location>
        <begin position="55"/>
        <end position="81"/>
    </location>
</feature>
<dbReference type="Pfam" id="PF12706">
    <property type="entry name" value="Lactamase_B_2"/>
    <property type="match status" value="1"/>
</dbReference>
<sequence length="179" mass="19380">MDAGTYTISCAAATHTIPALAFRVEEREKRGRFDGARARALGVRGPEFRALEEGRTVTTRTGETVRPETVMGPPRSGRSVVYTGDTRPTPAIVQLAQGADVLVHEATFADGLKAMAEEWGHSTAAEAAAVAKEAQVGELFLTHFSARYPETASLEEEARTVFPSTRAAEDLLTHLLRQR</sequence>